<feature type="region of interest" description="Disordered" evidence="1">
    <location>
        <begin position="1"/>
        <end position="35"/>
    </location>
</feature>
<organism evidence="2 3">
    <name type="scientific">Steinernema glaseri</name>
    <dbReference type="NCBI Taxonomy" id="37863"/>
    <lineage>
        <taxon>Eukaryota</taxon>
        <taxon>Metazoa</taxon>
        <taxon>Ecdysozoa</taxon>
        <taxon>Nematoda</taxon>
        <taxon>Chromadorea</taxon>
        <taxon>Rhabditida</taxon>
        <taxon>Tylenchina</taxon>
        <taxon>Panagrolaimomorpha</taxon>
        <taxon>Strongyloidoidea</taxon>
        <taxon>Steinernematidae</taxon>
        <taxon>Steinernema</taxon>
    </lineage>
</organism>
<evidence type="ECO:0000313" key="2">
    <source>
        <dbReference type="Proteomes" id="UP000095287"/>
    </source>
</evidence>
<name>A0A1I8ANW0_9BILA</name>
<evidence type="ECO:0000313" key="3">
    <source>
        <dbReference type="WBParaSite" id="L893_g7659.t1"/>
    </source>
</evidence>
<sequence length="80" mass="9018">MDVEQQQKALSSDESDAENGVQNEDEAGRKDNLFDLDAIPTDSTYIDLVQRRVTKIPDLSRFENLETRTSRRSSGRDADG</sequence>
<dbReference type="Proteomes" id="UP000095287">
    <property type="component" value="Unplaced"/>
</dbReference>
<keyword evidence="2" id="KW-1185">Reference proteome</keyword>
<protein>
    <submittedName>
        <fullName evidence="3">Uncharacterized protein</fullName>
    </submittedName>
</protein>
<evidence type="ECO:0000256" key="1">
    <source>
        <dbReference type="SAM" id="MobiDB-lite"/>
    </source>
</evidence>
<reference evidence="3" key="1">
    <citation type="submission" date="2016-11" db="UniProtKB">
        <authorList>
            <consortium name="WormBaseParasite"/>
        </authorList>
    </citation>
    <scope>IDENTIFICATION</scope>
</reference>
<dbReference type="AlphaFoldDB" id="A0A1I8ANW0"/>
<proteinExistence type="predicted"/>
<accession>A0A1I8ANW0</accession>
<dbReference type="WBParaSite" id="L893_g7659.t1">
    <property type="protein sequence ID" value="L893_g7659.t1"/>
    <property type="gene ID" value="L893_g7659"/>
</dbReference>
<feature type="compositionally biased region" description="Polar residues" evidence="1">
    <location>
        <begin position="1"/>
        <end position="12"/>
    </location>
</feature>